<evidence type="ECO:0000313" key="5">
    <source>
        <dbReference type="EMBL" id="QNT78923.1"/>
    </source>
</evidence>
<feature type="binding site" evidence="4">
    <location>
        <position position="6"/>
    </location>
    <ligand>
        <name>a divalent metal cation</name>
        <dbReference type="ChEBI" id="CHEBI:60240"/>
        <label>1</label>
    </ligand>
</feature>
<feature type="binding site" evidence="4">
    <location>
        <position position="157"/>
    </location>
    <ligand>
        <name>a divalent metal cation</name>
        <dbReference type="ChEBI" id="CHEBI:60240"/>
        <label>2</label>
    </ligand>
</feature>
<dbReference type="RefSeq" id="WP_203413142.1">
    <property type="nucleotide sequence ID" value="NZ_CP060244.1"/>
</dbReference>
<dbReference type="GO" id="GO:0004536">
    <property type="term" value="F:DNA nuclease activity"/>
    <property type="evidence" value="ECO:0007669"/>
    <property type="project" value="InterPro"/>
</dbReference>
<feature type="binding site" evidence="4">
    <location>
        <position position="93"/>
    </location>
    <ligand>
        <name>a divalent metal cation</name>
        <dbReference type="ChEBI" id="CHEBI:60240"/>
        <label>1</label>
    </ligand>
</feature>
<dbReference type="PROSITE" id="PS01137">
    <property type="entry name" value="TATD_1"/>
    <property type="match status" value="1"/>
</dbReference>
<evidence type="ECO:0000256" key="3">
    <source>
        <dbReference type="ARBA" id="ARBA00022801"/>
    </source>
</evidence>
<feature type="binding site" evidence="4">
    <location>
        <position position="207"/>
    </location>
    <ligand>
        <name>a divalent metal cation</name>
        <dbReference type="ChEBI" id="CHEBI:60240"/>
        <label>1</label>
    </ligand>
</feature>
<accession>A0A7H1NT13</accession>
<keyword evidence="3 5" id="KW-0378">Hydrolase</keyword>
<dbReference type="PANTHER" id="PTHR46124">
    <property type="entry name" value="D-AMINOACYL-TRNA DEACYLASE"/>
    <property type="match status" value="1"/>
</dbReference>
<name>A0A7H1NT13_9PROT</name>
<dbReference type="InterPro" id="IPR018228">
    <property type="entry name" value="DNase_TatD-rel_CS"/>
</dbReference>
<dbReference type="KEGG" id="ebla:JGUZn3_17050"/>
<dbReference type="EMBL" id="CP060244">
    <property type="protein sequence ID" value="QNT78923.1"/>
    <property type="molecule type" value="Genomic_DNA"/>
</dbReference>
<gene>
    <name evidence="5" type="primary">ycfH</name>
    <name evidence="5" type="ORF">JGUZn3_17050</name>
</gene>
<keyword evidence="2 4" id="KW-0479">Metal-binding</keyword>
<dbReference type="EC" id="3.1.-.-" evidence="5"/>
<sequence>MLIDSHCHLDHFSPEELPQLLANAQEAGLEGVVTIGTRLSEASRQIALAGHSQGMKIWCSVGTHPDHAQETPDFSVKDIIALTQENTVIGIGECGLDYFHSGPEAYLKQEEVFRCHIDAARQTGLPVIIHSRNADTDMARILQEETREKGAFPFLLHCFSSGADLAETAIALGGYISFSGILTFPKAQVLRDIAKHIPHERVLVETDSPYLAPVPKRGQRNEPAYVAHTARILAKTLEISFEEVQTLTTDNFFNLFKKARS</sequence>
<feature type="binding site" evidence="4">
    <location>
        <position position="8"/>
    </location>
    <ligand>
        <name>a divalent metal cation</name>
        <dbReference type="ChEBI" id="CHEBI:60240"/>
        <label>1</label>
    </ligand>
</feature>
<evidence type="ECO:0000313" key="6">
    <source>
        <dbReference type="Proteomes" id="UP000516349"/>
    </source>
</evidence>
<dbReference type="PANTHER" id="PTHR46124:SF2">
    <property type="entry name" value="D-AMINOACYL-TRNA DEACYLASE"/>
    <property type="match status" value="1"/>
</dbReference>
<dbReference type="NCBIfam" id="TIGR00010">
    <property type="entry name" value="YchF/TatD family DNA exonuclease"/>
    <property type="match status" value="1"/>
</dbReference>
<dbReference type="GO" id="GO:0005829">
    <property type="term" value="C:cytosol"/>
    <property type="evidence" value="ECO:0007669"/>
    <property type="project" value="TreeGrafter"/>
</dbReference>
<dbReference type="GO" id="GO:0016788">
    <property type="term" value="F:hydrolase activity, acting on ester bonds"/>
    <property type="evidence" value="ECO:0007669"/>
    <property type="project" value="InterPro"/>
</dbReference>
<dbReference type="CDD" id="cd01310">
    <property type="entry name" value="TatD_DNAse"/>
    <property type="match status" value="1"/>
</dbReference>
<dbReference type="Pfam" id="PF01026">
    <property type="entry name" value="TatD_DNase"/>
    <property type="match status" value="1"/>
</dbReference>
<keyword evidence="6" id="KW-1185">Reference proteome</keyword>
<evidence type="ECO:0000256" key="2">
    <source>
        <dbReference type="ARBA" id="ARBA00022723"/>
    </source>
</evidence>
<organism evidence="5 6">
    <name type="scientific">Entomobacter blattae</name>
    <dbReference type="NCBI Taxonomy" id="2762277"/>
    <lineage>
        <taxon>Bacteria</taxon>
        <taxon>Pseudomonadati</taxon>
        <taxon>Pseudomonadota</taxon>
        <taxon>Alphaproteobacteria</taxon>
        <taxon>Acetobacterales</taxon>
        <taxon>Acetobacteraceae</taxon>
        <taxon>Entomobacter</taxon>
    </lineage>
</organism>
<dbReference type="InterPro" id="IPR001130">
    <property type="entry name" value="TatD-like"/>
</dbReference>
<dbReference type="PIRSF" id="PIRSF005902">
    <property type="entry name" value="DNase_TatD"/>
    <property type="match status" value="1"/>
</dbReference>
<evidence type="ECO:0000256" key="1">
    <source>
        <dbReference type="ARBA" id="ARBA00009275"/>
    </source>
</evidence>
<dbReference type="SUPFAM" id="SSF51556">
    <property type="entry name" value="Metallo-dependent hydrolases"/>
    <property type="match status" value="1"/>
</dbReference>
<dbReference type="FunFam" id="3.20.20.140:FF:000005">
    <property type="entry name" value="TatD family hydrolase"/>
    <property type="match status" value="1"/>
</dbReference>
<dbReference type="AlphaFoldDB" id="A0A7H1NT13"/>
<protein>
    <submittedName>
        <fullName evidence="5">Putative metal-dependent hydrolase YcfH</fullName>
        <ecNumber evidence="5">3.1.-.-</ecNumber>
    </submittedName>
</protein>
<dbReference type="Proteomes" id="UP000516349">
    <property type="component" value="Chromosome"/>
</dbReference>
<evidence type="ECO:0000256" key="4">
    <source>
        <dbReference type="PIRSR" id="PIRSR005902-1"/>
    </source>
</evidence>
<feature type="binding site" evidence="4">
    <location>
        <position position="130"/>
    </location>
    <ligand>
        <name>a divalent metal cation</name>
        <dbReference type="ChEBI" id="CHEBI:60240"/>
        <label>2</label>
    </ligand>
</feature>
<reference evidence="5 6" key="1">
    <citation type="submission" date="2020-08" db="EMBL/GenBank/DDBJ databases">
        <title>Complete genome sequence of Entomobacter blattae G55GP.</title>
        <authorList>
            <person name="Poehlein A."/>
            <person name="Guzman J."/>
            <person name="Daniel R."/>
            <person name="Vilcinskas A."/>
        </authorList>
    </citation>
    <scope>NUCLEOTIDE SEQUENCE [LARGE SCALE GENOMIC DNA]</scope>
    <source>
        <strain evidence="5 6">G55GP</strain>
    </source>
</reference>
<proteinExistence type="inferred from homology"/>
<dbReference type="InterPro" id="IPR015991">
    <property type="entry name" value="TatD/YcfH-like"/>
</dbReference>
<dbReference type="Gene3D" id="3.20.20.140">
    <property type="entry name" value="Metal-dependent hydrolases"/>
    <property type="match status" value="1"/>
</dbReference>
<dbReference type="GO" id="GO:0046872">
    <property type="term" value="F:metal ion binding"/>
    <property type="evidence" value="ECO:0007669"/>
    <property type="project" value="UniProtKB-KW"/>
</dbReference>
<dbReference type="InterPro" id="IPR032466">
    <property type="entry name" value="Metal_Hydrolase"/>
</dbReference>
<comment type="similarity">
    <text evidence="1">Belongs to the metallo-dependent hydrolases superfamily. TatD-type hydrolase family.</text>
</comment>